<evidence type="ECO:0000313" key="8">
    <source>
        <dbReference type="Proteomes" id="UP000267096"/>
    </source>
</evidence>
<protein>
    <submittedName>
        <fullName evidence="7">Uncharacterized protein</fullName>
    </submittedName>
</protein>
<feature type="transmembrane region" description="Helical" evidence="6">
    <location>
        <begin position="104"/>
        <end position="124"/>
    </location>
</feature>
<sequence>MDNLGAFLSNEALSRSLKKYCADDIQTTRNFQTMHHSQSESTPSFQLKQSANFTFLDWIKAAKRQLTVFGLMFLFAFVPIAFPSKEMLSAYVVLLMGTLWMSEVIPLAVTALLPVILFPAFGILNAHDVSVIYLADSNFIFVGSLIMAVAIETSNLHERIALRILIFTGSNPRWLMGGFQLSTALLSMWISNTATTAMMVPIAMAVIRELRMFEESKAVNAENTALQLDAMDQAENPLDIRRIPPREMNIYKVRGSFYALLLSICYSASIGGIGSLIGTGPNIVLAGDLEKLYLGKTPITFASWLAFAVPQLVISLLFCWIWLQTIFIGFRYYEMQSKYLSSSIDFYHSQKIFSRTQEDDESRVERMLKHKYARLGPLKFDERIVLALFATLVFLWLFREPKIIPGWISLFKERFISDGTVAMSIAFLLFVVPAENPLKPPSDDKEFRTLMSWEQMKEKFSWSTVLLLGGGYALAEGVEESGLSDMLGSQLASLTTLPRWMFISVSCVFITIITEFSSNVATASIFIPMVNSIAKSTRTNPLLYILPTVLSCSYSFMLPAGSPANAIVFSSKMIRVVDMVKAGFTLNAFSVLMTITFTHTYTWWLFDLGDFPQWAEYNRTTLHPHGP</sequence>
<dbReference type="GO" id="GO:0005886">
    <property type="term" value="C:plasma membrane"/>
    <property type="evidence" value="ECO:0007669"/>
    <property type="project" value="TreeGrafter"/>
</dbReference>
<keyword evidence="8" id="KW-1185">Reference proteome</keyword>
<feature type="transmembrane region" description="Helical" evidence="6">
    <location>
        <begin position="299"/>
        <end position="323"/>
    </location>
</feature>
<name>A0A3P6R2Q5_ANISI</name>
<dbReference type="EMBL" id="UYRR01031380">
    <property type="protein sequence ID" value="VDK49593.1"/>
    <property type="molecule type" value="Genomic_DNA"/>
</dbReference>
<feature type="transmembrane region" description="Helical" evidence="6">
    <location>
        <begin position="257"/>
        <end position="279"/>
    </location>
</feature>
<evidence type="ECO:0000256" key="4">
    <source>
        <dbReference type="ARBA" id="ARBA00022989"/>
    </source>
</evidence>
<feature type="transmembrane region" description="Helical" evidence="6">
    <location>
        <begin position="131"/>
        <end position="151"/>
    </location>
</feature>
<evidence type="ECO:0000256" key="3">
    <source>
        <dbReference type="ARBA" id="ARBA00022692"/>
    </source>
</evidence>
<reference evidence="7 8" key="1">
    <citation type="submission" date="2018-11" db="EMBL/GenBank/DDBJ databases">
        <authorList>
            <consortium name="Pathogen Informatics"/>
        </authorList>
    </citation>
    <scope>NUCLEOTIDE SEQUENCE [LARGE SCALE GENOMIC DNA]</scope>
</reference>
<evidence type="ECO:0000256" key="1">
    <source>
        <dbReference type="ARBA" id="ARBA00004141"/>
    </source>
</evidence>
<evidence type="ECO:0000256" key="6">
    <source>
        <dbReference type="SAM" id="Phobius"/>
    </source>
</evidence>
<comment type="subcellular location">
    <subcellularLocation>
        <location evidence="1">Membrane</location>
        <topology evidence="1">Multi-pass membrane protein</topology>
    </subcellularLocation>
</comment>
<dbReference type="CDD" id="cd01115">
    <property type="entry name" value="SLC13_permease"/>
    <property type="match status" value="1"/>
</dbReference>
<evidence type="ECO:0000313" key="7">
    <source>
        <dbReference type="EMBL" id="VDK49593.1"/>
    </source>
</evidence>
<accession>A0A3P6R2Q5</accession>
<dbReference type="GO" id="GO:0015137">
    <property type="term" value="F:citrate transmembrane transporter activity"/>
    <property type="evidence" value="ECO:0007669"/>
    <property type="project" value="TreeGrafter"/>
</dbReference>
<evidence type="ECO:0000256" key="5">
    <source>
        <dbReference type="ARBA" id="ARBA00023136"/>
    </source>
</evidence>
<dbReference type="Proteomes" id="UP000267096">
    <property type="component" value="Unassembled WGS sequence"/>
</dbReference>
<feature type="transmembrane region" description="Helical" evidence="6">
    <location>
        <begin position="184"/>
        <end position="207"/>
    </location>
</feature>
<keyword evidence="5 6" id="KW-0472">Membrane</keyword>
<keyword evidence="4 6" id="KW-1133">Transmembrane helix</keyword>
<dbReference type="OrthoDB" id="6493944at2759"/>
<comment type="similarity">
    <text evidence="2">Belongs to the SLC13A/DASS transporter (TC 2.A.47) family. NADC subfamily.</text>
</comment>
<feature type="transmembrane region" description="Helical" evidence="6">
    <location>
        <begin position="582"/>
        <end position="606"/>
    </location>
</feature>
<proteinExistence type="inferred from homology"/>
<feature type="transmembrane region" description="Helical" evidence="6">
    <location>
        <begin position="542"/>
        <end position="562"/>
    </location>
</feature>
<dbReference type="AlphaFoldDB" id="A0A3P6R2Q5"/>
<evidence type="ECO:0000256" key="2">
    <source>
        <dbReference type="ARBA" id="ARBA00006772"/>
    </source>
</evidence>
<dbReference type="Pfam" id="PF00939">
    <property type="entry name" value="Na_sulph_symp"/>
    <property type="match status" value="1"/>
</dbReference>
<feature type="transmembrane region" description="Helical" evidence="6">
    <location>
        <begin position="500"/>
        <end position="530"/>
    </location>
</feature>
<dbReference type="PANTHER" id="PTHR10283">
    <property type="entry name" value="SOLUTE CARRIER FAMILY 13 MEMBER"/>
    <property type="match status" value="1"/>
</dbReference>
<keyword evidence="3 6" id="KW-0812">Transmembrane</keyword>
<feature type="transmembrane region" description="Helical" evidence="6">
    <location>
        <begin position="66"/>
        <end position="84"/>
    </location>
</feature>
<gene>
    <name evidence="7" type="ORF">ASIM_LOCUS13391</name>
</gene>
<organism evidence="7 8">
    <name type="scientific">Anisakis simplex</name>
    <name type="common">Herring worm</name>
    <dbReference type="NCBI Taxonomy" id="6269"/>
    <lineage>
        <taxon>Eukaryota</taxon>
        <taxon>Metazoa</taxon>
        <taxon>Ecdysozoa</taxon>
        <taxon>Nematoda</taxon>
        <taxon>Chromadorea</taxon>
        <taxon>Rhabditida</taxon>
        <taxon>Spirurina</taxon>
        <taxon>Ascaridomorpha</taxon>
        <taxon>Ascaridoidea</taxon>
        <taxon>Anisakidae</taxon>
        <taxon>Anisakis</taxon>
        <taxon>Anisakis simplex complex</taxon>
    </lineage>
</organism>
<dbReference type="InterPro" id="IPR001898">
    <property type="entry name" value="SLC13A/DASS"/>
</dbReference>
<dbReference type="GO" id="GO:0015141">
    <property type="term" value="F:succinate transmembrane transporter activity"/>
    <property type="evidence" value="ECO:0007669"/>
    <property type="project" value="TreeGrafter"/>
</dbReference>
<dbReference type="PANTHER" id="PTHR10283:SF82">
    <property type="entry name" value="SOLUTE CARRIER FAMILY 13 MEMBER 2"/>
    <property type="match status" value="1"/>
</dbReference>